<dbReference type="InterPro" id="IPR029383">
    <property type="entry name" value="ARL6IP6"/>
</dbReference>
<keyword evidence="1" id="KW-0812">Transmembrane</keyword>
<keyword evidence="3" id="KW-1185">Reference proteome</keyword>
<evidence type="ECO:0000313" key="2">
    <source>
        <dbReference type="Ensembl" id="ENSNMLP00000029403.1"/>
    </source>
</evidence>
<sequence length="103" mass="11357">MGLISVFSLVKNVQNSVLYYTFHLGHVTNAVSFWSILALSLVVTCLCSTCSLFLTHLDSAHSMTRPQGLPQNRCFHSNGARLDYGMAVLNGVMAMFTVIWSLT</sequence>
<keyword evidence="1" id="KW-0472">Membrane</keyword>
<keyword evidence="1" id="KW-1133">Transmembrane helix</keyword>
<reference evidence="2" key="2">
    <citation type="submission" date="2025-09" db="UniProtKB">
        <authorList>
            <consortium name="Ensembl"/>
        </authorList>
    </citation>
    <scope>IDENTIFICATION</scope>
</reference>
<name>A0A8C6U0Z1_9GOBI</name>
<dbReference type="AlphaFoldDB" id="A0A8C6U0Z1"/>
<dbReference type="PANTHER" id="PTHR28640:SF1">
    <property type="entry name" value="ADP-RIBOSYLATION FACTOR-LIKE PROTEIN 6-INTERACTING PROTEIN 6"/>
    <property type="match status" value="1"/>
</dbReference>
<protein>
    <submittedName>
        <fullName evidence="2">Uncharacterized protein</fullName>
    </submittedName>
</protein>
<dbReference type="Proteomes" id="UP000694523">
    <property type="component" value="Unplaced"/>
</dbReference>
<evidence type="ECO:0000313" key="3">
    <source>
        <dbReference type="Proteomes" id="UP000694523"/>
    </source>
</evidence>
<feature type="transmembrane region" description="Helical" evidence="1">
    <location>
        <begin position="82"/>
        <end position="102"/>
    </location>
</feature>
<feature type="transmembrane region" description="Helical" evidence="1">
    <location>
        <begin position="31"/>
        <end position="55"/>
    </location>
</feature>
<dbReference type="Ensembl" id="ENSNMLT00000032788.1">
    <property type="protein sequence ID" value="ENSNMLP00000029403.1"/>
    <property type="gene ID" value="ENSNMLG00000018593.1"/>
</dbReference>
<dbReference type="PANTHER" id="PTHR28640">
    <property type="entry name" value="ADP-RIBOSYLATION FACTOR-LIKE PROTEIN 6-INTERACTING PROTEIN 6"/>
    <property type="match status" value="1"/>
</dbReference>
<reference evidence="2" key="1">
    <citation type="submission" date="2025-08" db="UniProtKB">
        <authorList>
            <consortium name="Ensembl"/>
        </authorList>
    </citation>
    <scope>IDENTIFICATION</scope>
</reference>
<organism evidence="2 3">
    <name type="scientific">Neogobius melanostomus</name>
    <name type="common">round goby</name>
    <dbReference type="NCBI Taxonomy" id="47308"/>
    <lineage>
        <taxon>Eukaryota</taxon>
        <taxon>Metazoa</taxon>
        <taxon>Chordata</taxon>
        <taxon>Craniata</taxon>
        <taxon>Vertebrata</taxon>
        <taxon>Euteleostomi</taxon>
        <taxon>Actinopterygii</taxon>
        <taxon>Neopterygii</taxon>
        <taxon>Teleostei</taxon>
        <taxon>Neoteleostei</taxon>
        <taxon>Acanthomorphata</taxon>
        <taxon>Gobiaria</taxon>
        <taxon>Gobiiformes</taxon>
        <taxon>Gobioidei</taxon>
        <taxon>Gobiidae</taxon>
        <taxon>Benthophilinae</taxon>
        <taxon>Neogobiini</taxon>
        <taxon>Neogobius</taxon>
    </lineage>
</organism>
<accession>A0A8C6U0Z1</accession>
<evidence type="ECO:0000256" key="1">
    <source>
        <dbReference type="SAM" id="Phobius"/>
    </source>
</evidence>
<proteinExistence type="predicted"/>